<comment type="similarity">
    <text evidence="2">Belongs to the membrane fusion protein (MFP) (TC 8.A.1) family.</text>
</comment>
<evidence type="ECO:0000259" key="9">
    <source>
        <dbReference type="Pfam" id="PF25917"/>
    </source>
</evidence>
<dbReference type="SUPFAM" id="SSF111369">
    <property type="entry name" value="HlyD-like secretion proteins"/>
    <property type="match status" value="1"/>
</dbReference>
<dbReference type="InterPro" id="IPR006143">
    <property type="entry name" value="RND_pump_MFP"/>
</dbReference>
<evidence type="ECO:0000256" key="1">
    <source>
        <dbReference type="ARBA" id="ARBA00004236"/>
    </source>
</evidence>
<evidence type="ECO:0000256" key="6">
    <source>
        <dbReference type="SAM" id="MobiDB-lite"/>
    </source>
</evidence>
<keyword evidence="4" id="KW-0997">Cell inner membrane</keyword>
<comment type="subcellular location">
    <subcellularLocation>
        <location evidence="1">Cell membrane</location>
    </subcellularLocation>
</comment>
<dbReference type="Gene3D" id="2.40.30.170">
    <property type="match status" value="1"/>
</dbReference>
<dbReference type="PANTHER" id="PTHR30469:SF12">
    <property type="entry name" value="MULTIDRUG RESISTANCE PROTEIN MDTA"/>
    <property type="match status" value="1"/>
</dbReference>
<dbReference type="InterPro" id="IPR058625">
    <property type="entry name" value="MdtA-like_BSH"/>
</dbReference>
<dbReference type="Pfam" id="PF25917">
    <property type="entry name" value="BSH_RND"/>
    <property type="match status" value="1"/>
</dbReference>
<dbReference type="PANTHER" id="PTHR30469">
    <property type="entry name" value="MULTIDRUG RESISTANCE PROTEIN MDTA"/>
    <property type="match status" value="1"/>
</dbReference>
<feature type="region of interest" description="Disordered" evidence="6">
    <location>
        <begin position="399"/>
        <end position="421"/>
    </location>
</feature>
<dbReference type="Gene3D" id="2.40.50.100">
    <property type="match status" value="1"/>
</dbReference>
<dbReference type="EMBL" id="CP121195">
    <property type="protein sequence ID" value="XBH13708.1"/>
    <property type="molecule type" value="Genomic_DNA"/>
</dbReference>
<organism evidence="11">
    <name type="scientific">Edaphobacter paludis</name>
    <dbReference type="NCBI Taxonomy" id="3035702"/>
    <lineage>
        <taxon>Bacteria</taxon>
        <taxon>Pseudomonadati</taxon>
        <taxon>Acidobacteriota</taxon>
        <taxon>Terriglobia</taxon>
        <taxon>Terriglobales</taxon>
        <taxon>Acidobacteriaceae</taxon>
        <taxon>Edaphobacter</taxon>
    </lineage>
</organism>
<dbReference type="InterPro" id="IPR058624">
    <property type="entry name" value="MdtA-like_HH"/>
</dbReference>
<dbReference type="KEGG" id="epl:P4G45_00695"/>
<evidence type="ECO:0000256" key="2">
    <source>
        <dbReference type="ARBA" id="ARBA00009477"/>
    </source>
</evidence>
<reference evidence="11" key="1">
    <citation type="submission" date="2023-03" db="EMBL/GenBank/DDBJ databases">
        <title>Edaphobacter sp.</title>
        <authorList>
            <person name="Huber K.J."/>
            <person name="Papendorf J."/>
            <person name="Pilke C."/>
            <person name="Bunk B."/>
            <person name="Sproeer C."/>
            <person name="Pester M."/>
        </authorList>
    </citation>
    <scope>NUCLEOTIDE SEQUENCE</scope>
    <source>
        <strain evidence="11">DSM 109919</strain>
        <strain evidence="12">DSM 109920</strain>
    </source>
</reference>
<evidence type="ECO:0000256" key="3">
    <source>
        <dbReference type="ARBA" id="ARBA00022475"/>
    </source>
</evidence>
<keyword evidence="3" id="KW-1003">Cell membrane</keyword>
<dbReference type="Gene3D" id="2.40.420.20">
    <property type="match status" value="1"/>
</dbReference>
<evidence type="ECO:0000259" key="8">
    <source>
        <dbReference type="Pfam" id="PF25876"/>
    </source>
</evidence>
<evidence type="ECO:0000259" key="10">
    <source>
        <dbReference type="Pfam" id="PF25944"/>
    </source>
</evidence>
<dbReference type="EMBL" id="CP121194">
    <property type="protein sequence ID" value="XBH10271.1"/>
    <property type="molecule type" value="Genomic_DNA"/>
</dbReference>
<evidence type="ECO:0000313" key="11">
    <source>
        <dbReference type="EMBL" id="XBH10271.1"/>
    </source>
</evidence>
<feature type="domain" description="Multidrug resistance protein MdtA-like alpha-helical hairpin" evidence="8">
    <location>
        <begin position="143"/>
        <end position="211"/>
    </location>
</feature>
<gene>
    <name evidence="11" type="ORF">P4G45_00695</name>
    <name evidence="12" type="ORF">P8936_00700</name>
</gene>
<protein>
    <submittedName>
        <fullName evidence="11">Efflux RND transporter periplasmic adaptor subunit</fullName>
    </submittedName>
</protein>
<accession>A0AAU7D9F4</accession>
<feature type="domain" description="Multidrug resistance protein MdtA-like barrel-sandwich hybrid" evidence="9">
    <location>
        <begin position="103"/>
        <end position="245"/>
    </location>
</feature>
<keyword evidence="5 7" id="KW-0472">Membrane</keyword>
<dbReference type="GO" id="GO:1990281">
    <property type="term" value="C:efflux pump complex"/>
    <property type="evidence" value="ECO:0007669"/>
    <property type="project" value="TreeGrafter"/>
</dbReference>
<evidence type="ECO:0000256" key="4">
    <source>
        <dbReference type="ARBA" id="ARBA00022519"/>
    </source>
</evidence>
<dbReference type="GO" id="GO:0015562">
    <property type="term" value="F:efflux transmembrane transporter activity"/>
    <property type="evidence" value="ECO:0007669"/>
    <property type="project" value="TreeGrafter"/>
</dbReference>
<dbReference type="InterPro" id="IPR058626">
    <property type="entry name" value="MdtA-like_b-barrel"/>
</dbReference>
<keyword evidence="7" id="KW-0812">Transmembrane</keyword>
<keyword evidence="7" id="KW-1133">Transmembrane helix</keyword>
<evidence type="ECO:0000256" key="5">
    <source>
        <dbReference type="ARBA" id="ARBA00023136"/>
    </source>
</evidence>
<feature type="compositionally biased region" description="Polar residues" evidence="6">
    <location>
        <begin position="412"/>
        <end position="421"/>
    </location>
</feature>
<dbReference type="Gene3D" id="1.10.287.470">
    <property type="entry name" value="Helix hairpin bin"/>
    <property type="match status" value="1"/>
</dbReference>
<name>A0AAU7CYU0_9BACT</name>
<dbReference type="NCBIfam" id="TIGR01730">
    <property type="entry name" value="RND_mfp"/>
    <property type="match status" value="1"/>
</dbReference>
<proteinExistence type="inferred from homology"/>
<dbReference type="Pfam" id="PF25944">
    <property type="entry name" value="Beta-barrel_RND"/>
    <property type="match status" value="1"/>
</dbReference>
<dbReference type="AlphaFoldDB" id="A0AAU7CYU0"/>
<evidence type="ECO:0000313" key="12">
    <source>
        <dbReference type="EMBL" id="XBH13708.1"/>
    </source>
</evidence>
<dbReference type="RefSeq" id="WP_348267777.1">
    <property type="nucleotide sequence ID" value="NZ_CP121194.1"/>
</dbReference>
<accession>A0AAU7CYU0</accession>
<feature type="domain" description="Multidrug resistance protein MdtA-like beta-barrel" evidence="10">
    <location>
        <begin position="249"/>
        <end position="332"/>
    </location>
</feature>
<feature type="region of interest" description="Disordered" evidence="6">
    <location>
        <begin position="1"/>
        <end position="32"/>
    </location>
</feature>
<sequence length="421" mass="45924">MSPDSQEHPTISPDHQLPAPAPDHQKHQKHEKHHKTVRIIVWVVILLIFAIGFFLIMRRSNDPAKQPSRRGAGGTATITTATAQKGDIGVYLDAIGTITPVHMASITSQVNGIVTAVHYQEGQIVRQGAPLIDIDSRTYRATLLQAQGILQRDENILAQAKMDLTRYQDAWNRNAIPKQTLDDQGKIVLQDEGTVKNDQGAVQFDQVQVDYCHITAPFTGRIGLRLVDPGNVVQSSGGTTLAVITQIQPITAIFTIAEDNLGQVQPRLRQRTKLPVYVFDRTSLNKIATGTLLTLDNQIDTTTGTVKARASFDNKDGILFPNEFVNTRLLVNTLHGVTLLPSSAIQHNGQQAFVYIIQDNTAHVRTVKPGVTDENTTQVEGISPGDVVADSSFEKLQENSKVTISHKPPVAASTTTGSEAP</sequence>
<dbReference type="Pfam" id="PF25876">
    <property type="entry name" value="HH_MFP_RND"/>
    <property type="match status" value="1"/>
</dbReference>
<feature type="transmembrane region" description="Helical" evidence="7">
    <location>
        <begin position="39"/>
        <end position="57"/>
    </location>
</feature>
<evidence type="ECO:0000256" key="7">
    <source>
        <dbReference type="SAM" id="Phobius"/>
    </source>
</evidence>